<sequence length="184" mass="21145">MRQQTMLHTQQNYNTNYLNNNIGHSRPPIASEPLGYGPTASTLYYPHNYGQMRQQPMLHAQENHNTNNLNNNISHSIPPIVSEPVVVQPTANQNLNKKRVQFSEGTNDGKTRKTRKYPTKNNHEGTSKGKKRKTRKNPTENNNEIPLDFENNSINNNNSNNSLDNQHNVVEDFPNIFEPNDWNN</sequence>
<evidence type="ECO:0000313" key="3">
    <source>
        <dbReference type="WBParaSite" id="scf7180000418120.g2102"/>
    </source>
</evidence>
<organism evidence="2 3">
    <name type="scientific">Meloidogyne floridensis</name>
    <dbReference type="NCBI Taxonomy" id="298350"/>
    <lineage>
        <taxon>Eukaryota</taxon>
        <taxon>Metazoa</taxon>
        <taxon>Ecdysozoa</taxon>
        <taxon>Nematoda</taxon>
        <taxon>Chromadorea</taxon>
        <taxon>Rhabditida</taxon>
        <taxon>Tylenchina</taxon>
        <taxon>Tylenchomorpha</taxon>
        <taxon>Tylenchoidea</taxon>
        <taxon>Meloidogynidae</taxon>
        <taxon>Meloidogyninae</taxon>
        <taxon>Meloidogyne</taxon>
    </lineage>
</organism>
<feature type="region of interest" description="Disordered" evidence="1">
    <location>
        <begin position="92"/>
        <end position="167"/>
    </location>
</feature>
<feature type="compositionally biased region" description="Low complexity" evidence="1">
    <location>
        <begin position="151"/>
        <end position="162"/>
    </location>
</feature>
<dbReference type="AlphaFoldDB" id="A0A915NLN5"/>
<accession>A0A915NLN5</accession>
<evidence type="ECO:0000256" key="1">
    <source>
        <dbReference type="SAM" id="MobiDB-lite"/>
    </source>
</evidence>
<reference evidence="3" key="1">
    <citation type="submission" date="2022-11" db="UniProtKB">
        <authorList>
            <consortium name="WormBaseParasite"/>
        </authorList>
    </citation>
    <scope>IDENTIFICATION</scope>
</reference>
<proteinExistence type="predicted"/>
<dbReference type="Proteomes" id="UP000887560">
    <property type="component" value="Unplaced"/>
</dbReference>
<evidence type="ECO:0000313" key="2">
    <source>
        <dbReference type="Proteomes" id="UP000887560"/>
    </source>
</evidence>
<name>A0A915NLN5_9BILA</name>
<dbReference type="WBParaSite" id="scf7180000418120.g2102">
    <property type="protein sequence ID" value="scf7180000418120.g2102"/>
    <property type="gene ID" value="scf7180000418120.g2102"/>
</dbReference>
<keyword evidence="2" id="KW-1185">Reference proteome</keyword>
<protein>
    <submittedName>
        <fullName evidence="3">Uncharacterized protein</fullName>
    </submittedName>
</protein>